<dbReference type="WBParaSite" id="PTRK_0000365900.1">
    <property type="protein sequence ID" value="PTRK_0000365900.1"/>
    <property type="gene ID" value="PTRK_0000365900"/>
</dbReference>
<sequence>MNIRHSSSPNLLNHPSPGDNIYSSPVSSHKSEGNDHQNYLSPISLSSKKSKLSRNLESWKLKSEGKKASYRNTFIHETNESVVIKERYLKSIEEETNKKGYEEVSPKRLQDKNVKMNENMNIKMQFQLQNYYRQIATMGIDYRQSTQFNNFQQQLSGNNYHPMMNVNPHGSQKQNNGAPILNLPPLNPHNNTRQNFNNLPQMYNNDPNIVQRQACTPPIQNQPIPTPNVLHNYNMVNFQNPQQMMNYHNGQVSHQQNYNNPINYNQDLSRFYNPQSVHHPNQFNQR</sequence>
<feature type="compositionally biased region" description="Low complexity" evidence="1">
    <location>
        <begin position="1"/>
        <end position="17"/>
    </location>
</feature>
<evidence type="ECO:0000313" key="3">
    <source>
        <dbReference type="WBParaSite" id="PTRK_0000365900.1"/>
    </source>
</evidence>
<feature type="region of interest" description="Disordered" evidence="1">
    <location>
        <begin position="1"/>
        <end position="47"/>
    </location>
</feature>
<protein>
    <submittedName>
        <fullName evidence="3">Uncharacterized protein</fullName>
    </submittedName>
</protein>
<reference evidence="3" key="1">
    <citation type="submission" date="2017-02" db="UniProtKB">
        <authorList>
            <consortium name="WormBaseParasite"/>
        </authorList>
    </citation>
    <scope>IDENTIFICATION</scope>
</reference>
<dbReference type="Proteomes" id="UP000038045">
    <property type="component" value="Unplaced"/>
</dbReference>
<accession>A0A0N4Z8M5</accession>
<evidence type="ECO:0000256" key="1">
    <source>
        <dbReference type="SAM" id="MobiDB-lite"/>
    </source>
</evidence>
<evidence type="ECO:0000313" key="2">
    <source>
        <dbReference type="Proteomes" id="UP000038045"/>
    </source>
</evidence>
<dbReference type="AlphaFoldDB" id="A0A0N4Z8M5"/>
<proteinExistence type="predicted"/>
<organism evidence="2 3">
    <name type="scientific">Parastrongyloides trichosuri</name>
    <name type="common">Possum-specific nematode worm</name>
    <dbReference type="NCBI Taxonomy" id="131310"/>
    <lineage>
        <taxon>Eukaryota</taxon>
        <taxon>Metazoa</taxon>
        <taxon>Ecdysozoa</taxon>
        <taxon>Nematoda</taxon>
        <taxon>Chromadorea</taxon>
        <taxon>Rhabditida</taxon>
        <taxon>Tylenchina</taxon>
        <taxon>Panagrolaimomorpha</taxon>
        <taxon>Strongyloidoidea</taxon>
        <taxon>Strongyloididae</taxon>
        <taxon>Parastrongyloides</taxon>
    </lineage>
</organism>
<name>A0A0N4Z8M5_PARTI</name>
<keyword evidence="2" id="KW-1185">Reference proteome</keyword>